<evidence type="ECO:0000313" key="3">
    <source>
        <dbReference type="EMBL" id="PTQ60825.1"/>
    </source>
</evidence>
<evidence type="ECO:0000313" key="4">
    <source>
        <dbReference type="Proteomes" id="UP000244189"/>
    </source>
</evidence>
<dbReference type="Proteomes" id="UP000244189">
    <property type="component" value="Unassembled WGS sequence"/>
</dbReference>
<protein>
    <submittedName>
        <fullName evidence="3">6-phosphogluconolactonase</fullName>
    </submittedName>
</protein>
<dbReference type="EMBL" id="QAOG01000002">
    <property type="protein sequence ID" value="PTQ60825.1"/>
    <property type="molecule type" value="Genomic_DNA"/>
</dbReference>
<keyword evidence="2" id="KW-0313">Glucose metabolism</keyword>
<dbReference type="InterPro" id="IPR015943">
    <property type="entry name" value="WD40/YVTN_repeat-like_dom_sf"/>
</dbReference>
<proteinExistence type="inferred from homology"/>
<gene>
    <name evidence="3" type="ORF">C8J26_1139</name>
</gene>
<evidence type="ECO:0000256" key="1">
    <source>
        <dbReference type="ARBA" id="ARBA00005564"/>
    </source>
</evidence>
<keyword evidence="4" id="KW-1185">Reference proteome</keyword>
<comment type="caution">
    <text evidence="3">The sequence shown here is derived from an EMBL/GenBank/DDBJ whole genome shotgun (WGS) entry which is preliminary data.</text>
</comment>
<evidence type="ECO:0000256" key="2">
    <source>
        <dbReference type="ARBA" id="ARBA00022526"/>
    </source>
</evidence>
<dbReference type="SUPFAM" id="SSF50974">
    <property type="entry name" value="Nitrous oxide reductase, N-terminal domain"/>
    <property type="match status" value="1"/>
</dbReference>
<keyword evidence="2" id="KW-0119">Carbohydrate metabolism</keyword>
<dbReference type="PANTHER" id="PTHR30344">
    <property type="entry name" value="6-PHOSPHOGLUCONOLACTONASE-RELATED"/>
    <property type="match status" value="1"/>
</dbReference>
<dbReference type="InterPro" id="IPR011045">
    <property type="entry name" value="N2O_reductase_N"/>
</dbReference>
<dbReference type="Gene3D" id="2.130.10.10">
    <property type="entry name" value="YVTN repeat-like/Quinoprotein amine dehydrogenase"/>
    <property type="match status" value="1"/>
</dbReference>
<dbReference type="GO" id="GO:0005829">
    <property type="term" value="C:cytosol"/>
    <property type="evidence" value="ECO:0007669"/>
    <property type="project" value="TreeGrafter"/>
</dbReference>
<reference evidence="3 4" key="1">
    <citation type="submission" date="2018-04" db="EMBL/GenBank/DDBJ databases">
        <title>Genomic Encyclopedia of Type Strains, Phase III (KMG-III): the genomes of soil and plant-associated and newly described type strains.</title>
        <authorList>
            <person name="Whitman W."/>
        </authorList>
    </citation>
    <scope>NUCLEOTIDE SEQUENCE [LARGE SCALE GENOMIC DNA]</scope>
    <source>
        <strain evidence="3 4">MA101b</strain>
    </source>
</reference>
<dbReference type="GO" id="GO:0017057">
    <property type="term" value="F:6-phosphogluconolactonase activity"/>
    <property type="evidence" value="ECO:0007669"/>
    <property type="project" value="TreeGrafter"/>
</dbReference>
<dbReference type="Pfam" id="PF10282">
    <property type="entry name" value="Lactonase"/>
    <property type="match status" value="1"/>
</dbReference>
<dbReference type="AlphaFoldDB" id="A0A2T5GNB0"/>
<accession>A0A2T5GNB0</accession>
<dbReference type="InterPro" id="IPR050282">
    <property type="entry name" value="Cycloisomerase_2"/>
</dbReference>
<dbReference type="PANTHER" id="PTHR30344:SF1">
    <property type="entry name" value="6-PHOSPHOGLUCONOLACTONASE"/>
    <property type="match status" value="1"/>
</dbReference>
<dbReference type="GO" id="GO:0006006">
    <property type="term" value="P:glucose metabolic process"/>
    <property type="evidence" value="ECO:0007669"/>
    <property type="project" value="UniProtKB-KW"/>
</dbReference>
<organism evidence="3 4">
    <name type="scientific">Sphingomonas aurantiaca</name>
    <dbReference type="NCBI Taxonomy" id="185949"/>
    <lineage>
        <taxon>Bacteria</taxon>
        <taxon>Pseudomonadati</taxon>
        <taxon>Pseudomonadota</taxon>
        <taxon>Alphaproteobacteria</taxon>
        <taxon>Sphingomonadales</taxon>
        <taxon>Sphingomonadaceae</taxon>
        <taxon>Sphingomonas</taxon>
    </lineage>
</organism>
<comment type="similarity">
    <text evidence="1">Belongs to the cycloisomerase 2 family.</text>
</comment>
<name>A0A2T5GNB0_9SPHN</name>
<dbReference type="InterPro" id="IPR019405">
    <property type="entry name" value="Lactonase_7-beta_prop"/>
</dbReference>
<sequence length="384" mass="40508">MWRMAGDGMTDGTTRRTMLGAMGATLAFPMAAGHARTARGAPTLIVGTYAREGGKGLYPIAGNGDRWRVGTPVDGIADASFGIGGGPGGTWYLVREQAQGEVSAYAPGWVRRATVSSGGADPCHVALDRQSACLAVANYSSGSVAFFPLDRQTGAPASPSVFRHADADSFASAGKDHERQEAPHAHWVGFSPDRRWLHAVDLGADAIFAYRFDPVARSVAPPVLAWRAPAGAGPRHMARHPRQPLAYVVCELSNALHTLDARKDGMFVGRHRLSTLPAGHRGASQAAHIAIDRAGRRIYVSNRGHDSIAVFALDAAGVPSLIQHVASGGHWPRVFALLDDERQLVVGNERSGTLAVFRIAADGRLAPTGETLSVPGVVFLGRPG</sequence>